<reference evidence="2" key="1">
    <citation type="journal article" date="2020" name="Stud. Mycol.">
        <title>101 Dothideomycetes genomes: a test case for predicting lifestyles and emergence of pathogens.</title>
        <authorList>
            <person name="Haridas S."/>
            <person name="Albert R."/>
            <person name="Binder M."/>
            <person name="Bloem J."/>
            <person name="Labutti K."/>
            <person name="Salamov A."/>
            <person name="Andreopoulos B."/>
            <person name="Baker S."/>
            <person name="Barry K."/>
            <person name="Bills G."/>
            <person name="Bluhm B."/>
            <person name="Cannon C."/>
            <person name="Castanera R."/>
            <person name="Culley D."/>
            <person name="Daum C."/>
            <person name="Ezra D."/>
            <person name="Gonzalez J."/>
            <person name="Henrissat B."/>
            <person name="Kuo A."/>
            <person name="Liang C."/>
            <person name="Lipzen A."/>
            <person name="Lutzoni F."/>
            <person name="Magnuson J."/>
            <person name="Mondo S."/>
            <person name="Nolan M."/>
            <person name="Ohm R."/>
            <person name="Pangilinan J."/>
            <person name="Park H.-J."/>
            <person name="Ramirez L."/>
            <person name="Alfaro M."/>
            <person name="Sun H."/>
            <person name="Tritt A."/>
            <person name="Yoshinaga Y."/>
            <person name="Zwiers L.-H."/>
            <person name="Turgeon B."/>
            <person name="Goodwin S."/>
            <person name="Spatafora J."/>
            <person name="Crous P."/>
            <person name="Grigoriev I."/>
        </authorList>
    </citation>
    <scope>NUCLEOTIDE SEQUENCE</scope>
    <source>
        <strain evidence="2">SCOH1-5</strain>
    </source>
</reference>
<feature type="compositionally biased region" description="Polar residues" evidence="1">
    <location>
        <begin position="165"/>
        <end position="174"/>
    </location>
</feature>
<gene>
    <name evidence="2" type="ORF">CERZMDRAFT_80486</name>
</gene>
<feature type="compositionally biased region" description="Basic and acidic residues" evidence="1">
    <location>
        <begin position="95"/>
        <end position="120"/>
    </location>
</feature>
<dbReference type="OrthoDB" id="3647936at2759"/>
<dbReference type="AlphaFoldDB" id="A0A6A6FWN3"/>
<organism evidence="2 3">
    <name type="scientific">Cercospora zeae-maydis SCOH1-5</name>
    <dbReference type="NCBI Taxonomy" id="717836"/>
    <lineage>
        <taxon>Eukaryota</taxon>
        <taxon>Fungi</taxon>
        <taxon>Dikarya</taxon>
        <taxon>Ascomycota</taxon>
        <taxon>Pezizomycotina</taxon>
        <taxon>Dothideomycetes</taxon>
        <taxon>Dothideomycetidae</taxon>
        <taxon>Mycosphaerellales</taxon>
        <taxon>Mycosphaerellaceae</taxon>
        <taxon>Cercospora</taxon>
    </lineage>
</organism>
<keyword evidence="3" id="KW-1185">Reference proteome</keyword>
<feature type="compositionally biased region" description="Polar residues" evidence="1">
    <location>
        <begin position="228"/>
        <end position="245"/>
    </location>
</feature>
<evidence type="ECO:0000256" key="1">
    <source>
        <dbReference type="SAM" id="MobiDB-lite"/>
    </source>
</evidence>
<feature type="region of interest" description="Disordered" evidence="1">
    <location>
        <begin position="74"/>
        <end position="120"/>
    </location>
</feature>
<protein>
    <submittedName>
        <fullName evidence="2">Uncharacterized protein</fullName>
    </submittedName>
</protein>
<feature type="compositionally biased region" description="Basic and acidic residues" evidence="1">
    <location>
        <begin position="133"/>
        <end position="142"/>
    </location>
</feature>
<evidence type="ECO:0000313" key="2">
    <source>
        <dbReference type="EMBL" id="KAF2217813.1"/>
    </source>
</evidence>
<evidence type="ECO:0000313" key="3">
    <source>
        <dbReference type="Proteomes" id="UP000799539"/>
    </source>
</evidence>
<dbReference type="EMBL" id="ML992662">
    <property type="protein sequence ID" value="KAF2217813.1"/>
    <property type="molecule type" value="Genomic_DNA"/>
</dbReference>
<accession>A0A6A6FWN3</accession>
<feature type="region of interest" description="Disordered" evidence="1">
    <location>
        <begin position="133"/>
        <end position="276"/>
    </location>
</feature>
<name>A0A6A6FWN3_9PEZI</name>
<feature type="compositionally biased region" description="Polar residues" evidence="1">
    <location>
        <begin position="77"/>
        <end position="90"/>
    </location>
</feature>
<dbReference type="Proteomes" id="UP000799539">
    <property type="component" value="Unassembled WGS sequence"/>
</dbReference>
<proteinExistence type="predicted"/>
<sequence length="276" mass="30195">MDDTIQLNSGEHTRRDTYDDQLALDPELVAAISNCDFIDINAEDAEYQRQLALTLKSTFIASVLDVPCSTPLAASDGPSTSASCANSNIAPRTPEPVRNEHHFPARDVRSQEESYTADREFDFDDLITSSAYEHSDIGKHEQSMPPPSLPSRNRFDPPVNIKAEASQSSNATSSKKVDSLANARNAPRDSIGHATKRNTTNAPMRPKTPTPIRARCVKSTARSKDSSTPKTSAATSNKCTASSRRSSPHRREAHPTFRPAPKHRPRMSDCGPSSRP</sequence>